<comment type="caution">
    <text evidence="1">The sequence shown here is derived from an EMBL/GenBank/DDBJ whole genome shotgun (WGS) entry which is preliminary data.</text>
</comment>
<keyword evidence="2" id="KW-1185">Reference proteome</keyword>
<dbReference type="AlphaFoldDB" id="A0A225WK01"/>
<evidence type="ECO:0000313" key="2">
    <source>
        <dbReference type="Proteomes" id="UP000198211"/>
    </source>
</evidence>
<protein>
    <recommendedName>
        <fullName evidence="3">MULE transposase domain-containing protein</fullName>
    </recommendedName>
</protein>
<dbReference type="Proteomes" id="UP000198211">
    <property type="component" value="Unassembled WGS sequence"/>
</dbReference>
<dbReference type="OrthoDB" id="3265053at2759"/>
<name>A0A225WK01_9STRA</name>
<organism evidence="1 2">
    <name type="scientific">Phytophthora megakarya</name>
    <dbReference type="NCBI Taxonomy" id="4795"/>
    <lineage>
        <taxon>Eukaryota</taxon>
        <taxon>Sar</taxon>
        <taxon>Stramenopiles</taxon>
        <taxon>Oomycota</taxon>
        <taxon>Peronosporomycetes</taxon>
        <taxon>Peronosporales</taxon>
        <taxon>Peronosporaceae</taxon>
        <taxon>Phytophthora</taxon>
    </lineage>
</organism>
<accession>A0A225WK01</accession>
<gene>
    <name evidence="1" type="ORF">PHMEG_0008275</name>
</gene>
<dbReference type="EMBL" id="NBNE01000701">
    <property type="protein sequence ID" value="OWZ17734.1"/>
    <property type="molecule type" value="Genomic_DNA"/>
</dbReference>
<sequence length="268" mass="30462">MWEIFTIRFAPNFIMTDADNAQFNACSSQLPDSKILMCWFHVCQNVKGHITKAKLAPVTIDMISRDLNILILLVQREISSTTCTGCVEICIYNLFVISSSRRSHHKTVDTTSKVFVVASVSHVTGVCHHHQPIGAQHPVVPERLKALYKLTVPNKELCATPIGSSSDMPVQLMTILHRPLKPFCDRYSDDADDFYFDDPRKVSKPYKSMHILRMQWKNMPNEGWVVDARHGLVRVGLTRSLHYAFTSSTPRVSWTSLVLVCQTPRQHL</sequence>
<reference evidence="2" key="1">
    <citation type="submission" date="2017-03" db="EMBL/GenBank/DDBJ databases">
        <title>Phytopthora megakarya and P. palmivora, two closely related causual agents of cacao black pod achieved similar genome size and gene model numbers by different mechanisms.</title>
        <authorList>
            <person name="Ali S."/>
            <person name="Shao J."/>
            <person name="Larry D.J."/>
            <person name="Kronmiller B."/>
            <person name="Shen D."/>
            <person name="Strem M.D."/>
            <person name="Melnick R.L."/>
            <person name="Guiltinan M.J."/>
            <person name="Tyler B.M."/>
            <person name="Meinhardt L.W."/>
            <person name="Bailey B.A."/>
        </authorList>
    </citation>
    <scope>NUCLEOTIDE SEQUENCE [LARGE SCALE GENOMIC DNA]</scope>
    <source>
        <strain evidence="2">zdho120</strain>
    </source>
</reference>
<proteinExistence type="predicted"/>
<evidence type="ECO:0000313" key="1">
    <source>
        <dbReference type="EMBL" id="OWZ17734.1"/>
    </source>
</evidence>
<evidence type="ECO:0008006" key="3">
    <source>
        <dbReference type="Google" id="ProtNLM"/>
    </source>
</evidence>